<evidence type="ECO:0000259" key="1">
    <source>
        <dbReference type="Pfam" id="PF21012"/>
    </source>
</evidence>
<name>A0A3S9VY02_9BACT</name>
<dbReference type="AlphaFoldDB" id="A0A3S9VY02"/>
<dbReference type="KEGG" id="buy:D8S85_18740"/>
<keyword evidence="3" id="KW-1185">Reference proteome</keyword>
<protein>
    <recommendedName>
        <fullName evidence="1">DUF6850 domain-containing protein</fullName>
    </recommendedName>
</protein>
<sequence>MLEKKQEIFNANYNKERGGEMKQRVYNYTGALNISGEKYSHYMNLQADFSNMLGYENIQQKEVINQNSTWTQFGKKNKSSIESIVCDANYNLFRNRTAYNSCWNAQIGAKGFYAERVYRLYPAKFQQILKNMEGYLSFEKNFLLKKGMLDCGIHGAYTIGGGTMLKMKQEAETALPNIDEYPQRKDLLEQEFEYIASDKIAGSINVRYTYFLNKEKGMNLYAIGHVNYKKSTSGLYDGKDWTTLQATIGLSF</sequence>
<dbReference type="Proteomes" id="UP000270673">
    <property type="component" value="Chromosome"/>
</dbReference>
<dbReference type="OrthoDB" id="749016at2"/>
<proteinExistence type="predicted"/>
<gene>
    <name evidence="2" type="ORF">D8S85_18740</name>
</gene>
<dbReference type="EMBL" id="CP032819">
    <property type="protein sequence ID" value="AZS31381.1"/>
    <property type="molecule type" value="Genomic_DNA"/>
</dbReference>
<evidence type="ECO:0000313" key="3">
    <source>
        <dbReference type="Proteomes" id="UP000270673"/>
    </source>
</evidence>
<evidence type="ECO:0000313" key="2">
    <source>
        <dbReference type="EMBL" id="AZS31381.1"/>
    </source>
</evidence>
<reference evidence="2 3" key="1">
    <citation type="submission" date="2018-10" db="EMBL/GenBank/DDBJ databases">
        <title>Butyricimonas faecalis sp. nov., isolated from human faeces and emended description of the genus Butyricimonas.</title>
        <authorList>
            <person name="Le Roy T."/>
            <person name="Van der Smissen P."/>
            <person name="Paquot A."/>
            <person name="Delzenne N."/>
            <person name="Muccioli G."/>
            <person name="Collet J.-F."/>
            <person name="Cani P.D."/>
        </authorList>
    </citation>
    <scope>NUCLEOTIDE SEQUENCE [LARGE SCALE GENOMIC DNA]</scope>
    <source>
        <strain evidence="2 3">H184</strain>
    </source>
</reference>
<feature type="domain" description="DUF6850" evidence="1">
    <location>
        <begin position="5"/>
        <end position="252"/>
    </location>
</feature>
<organism evidence="2 3">
    <name type="scientific">Butyricimonas faecalis</name>
    <dbReference type="NCBI Taxonomy" id="2093856"/>
    <lineage>
        <taxon>Bacteria</taxon>
        <taxon>Pseudomonadati</taxon>
        <taxon>Bacteroidota</taxon>
        <taxon>Bacteroidia</taxon>
        <taxon>Bacteroidales</taxon>
        <taxon>Odoribacteraceae</taxon>
        <taxon>Butyricimonas</taxon>
    </lineage>
</organism>
<accession>A0A3S9VY02</accession>
<dbReference type="InterPro" id="IPR049236">
    <property type="entry name" value="DUF6850"/>
</dbReference>
<dbReference type="Pfam" id="PF21012">
    <property type="entry name" value="DUF6850"/>
    <property type="match status" value="1"/>
</dbReference>